<dbReference type="OrthoDB" id="1749329at2759"/>
<keyword evidence="2" id="KW-1185">Reference proteome</keyword>
<dbReference type="AlphaFoldDB" id="A0A9D3UH78"/>
<accession>A0A9D3UH78</accession>
<organism evidence="1 2">
    <name type="scientific">Gossypium stocksii</name>
    <dbReference type="NCBI Taxonomy" id="47602"/>
    <lineage>
        <taxon>Eukaryota</taxon>
        <taxon>Viridiplantae</taxon>
        <taxon>Streptophyta</taxon>
        <taxon>Embryophyta</taxon>
        <taxon>Tracheophyta</taxon>
        <taxon>Spermatophyta</taxon>
        <taxon>Magnoliopsida</taxon>
        <taxon>eudicotyledons</taxon>
        <taxon>Gunneridae</taxon>
        <taxon>Pentapetalae</taxon>
        <taxon>rosids</taxon>
        <taxon>malvids</taxon>
        <taxon>Malvales</taxon>
        <taxon>Malvaceae</taxon>
        <taxon>Malvoideae</taxon>
        <taxon>Gossypium</taxon>
    </lineage>
</organism>
<reference evidence="1 2" key="1">
    <citation type="journal article" date="2021" name="Plant Biotechnol. J.">
        <title>Multi-omics assisted identification of the key and species-specific regulatory components of drought-tolerant mechanisms in Gossypium stocksii.</title>
        <authorList>
            <person name="Yu D."/>
            <person name="Ke L."/>
            <person name="Zhang D."/>
            <person name="Wu Y."/>
            <person name="Sun Y."/>
            <person name="Mei J."/>
            <person name="Sun J."/>
            <person name="Sun Y."/>
        </authorList>
    </citation>
    <scope>NUCLEOTIDE SEQUENCE [LARGE SCALE GENOMIC DNA]</scope>
    <source>
        <strain evidence="2">cv. E1</strain>
        <tissue evidence="1">Leaf</tissue>
    </source>
</reference>
<proteinExistence type="predicted"/>
<evidence type="ECO:0000313" key="1">
    <source>
        <dbReference type="EMBL" id="KAH1040516.1"/>
    </source>
</evidence>
<dbReference type="Proteomes" id="UP000828251">
    <property type="component" value="Unassembled WGS sequence"/>
</dbReference>
<dbReference type="EMBL" id="JAIQCV010000012">
    <property type="protein sequence ID" value="KAH1040516.1"/>
    <property type="molecule type" value="Genomic_DNA"/>
</dbReference>
<name>A0A9D3UH78_9ROSI</name>
<evidence type="ECO:0000313" key="2">
    <source>
        <dbReference type="Proteomes" id="UP000828251"/>
    </source>
</evidence>
<sequence>MRNYNGLFLKEWLVEIAYWSRFSFLKHRTTWMVVYGIPQHAWNYNTFKKIAAARGELVLMESNFLNRDEYNRVGMLITTNRLKRIDEVIILECEEFEYPVRVSEIGDGYAICKST</sequence>
<gene>
    <name evidence="1" type="ORF">J1N35_042259</name>
</gene>
<protein>
    <recommendedName>
        <fullName evidence="3">DUF4283 domain-containing protein</fullName>
    </recommendedName>
</protein>
<comment type="caution">
    <text evidence="1">The sequence shown here is derived from an EMBL/GenBank/DDBJ whole genome shotgun (WGS) entry which is preliminary data.</text>
</comment>
<evidence type="ECO:0008006" key="3">
    <source>
        <dbReference type="Google" id="ProtNLM"/>
    </source>
</evidence>